<dbReference type="eggNOG" id="KOG0254">
    <property type="taxonomic scope" value="Eukaryota"/>
</dbReference>
<evidence type="ECO:0000256" key="6">
    <source>
        <dbReference type="SAM" id="Phobius"/>
    </source>
</evidence>
<dbReference type="InterPro" id="IPR036259">
    <property type="entry name" value="MFS_trans_sf"/>
</dbReference>
<keyword evidence="4 6" id="KW-0472">Membrane</keyword>
<dbReference type="InterPro" id="IPR011701">
    <property type="entry name" value="MFS"/>
</dbReference>
<dbReference type="PANTHER" id="PTHR23501:SF43">
    <property type="entry name" value="MULTIDRUG TRANSPORTER, PUTATIVE (AFU_ORTHOLOGUE AFUA_6G03040)-RELATED"/>
    <property type="match status" value="1"/>
</dbReference>
<proteinExistence type="predicted"/>
<reference evidence="7 8" key="1">
    <citation type="journal article" date="2011" name="Proc. Natl. Acad. Sci. U.S.A.">
        <title>Genome and transcriptome analyses of the mountain pine beetle-fungal symbiont Grosmannia clavigera, a lodgepole pine pathogen.</title>
        <authorList>
            <person name="DiGuistini S."/>
            <person name="Wang Y."/>
            <person name="Liao N.Y."/>
            <person name="Taylor G."/>
            <person name="Tanguay P."/>
            <person name="Feau N."/>
            <person name="Henrissat B."/>
            <person name="Chan S.K."/>
            <person name="Hesse-Orce U."/>
            <person name="Alamouti S.M."/>
            <person name="Tsui C.K.M."/>
            <person name="Docking R.T."/>
            <person name="Levasseur A."/>
            <person name="Haridas S."/>
            <person name="Robertson G."/>
            <person name="Birol I."/>
            <person name="Holt R.A."/>
            <person name="Marra M.A."/>
            <person name="Hamelin R.C."/>
            <person name="Hirst M."/>
            <person name="Jones S.J.M."/>
            <person name="Bohlmann J."/>
            <person name="Breuil C."/>
        </authorList>
    </citation>
    <scope>NUCLEOTIDE SEQUENCE [LARGE SCALE GENOMIC DNA]</scope>
    <source>
        <strain evidence="8">kw1407 / UAMH 11150</strain>
    </source>
</reference>
<feature type="transmembrane region" description="Helical" evidence="6">
    <location>
        <begin position="332"/>
        <end position="353"/>
    </location>
</feature>
<evidence type="ECO:0000256" key="4">
    <source>
        <dbReference type="ARBA" id="ARBA00023136"/>
    </source>
</evidence>
<evidence type="ECO:0000256" key="2">
    <source>
        <dbReference type="ARBA" id="ARBA00022692"/>
    </source>
</evidence>
<evidence type="ECO:0000256" key="3">
    <source>
        <dbReference type="ARBA" id="ARBA00022989"/>
    </source>
</evidence>
<dbReference type="Gene3D" id="1.20.1250.20">
    <property type="entry name" value="MFS general substrate transporter like domains"/>
    <property type="match status" value="2"/>
</dbReference>
<feature type="transmembrane region" description="Helical" evidence="6">
    <location>
        <begin position="155"/>
        <end position="173"/>
    </location>
</feature>
<keyword evidence="3 6" id="KW-1133">Transmembrane helix</keyword>
<dbReference type="Proteomes" id="UP000007796">
    <property type="component" value="Unassembled WGS sequence"/>
</dbReference>
<dbReference type="EMBL" id="GL630006">
    <property type="protein sequence ID" value="EFW98529.1"/>
    <property type="molecule type" value="Genomic_DNA"/>
</dbReference>
<dbReference type="HOGENOM" id="CLU_000960_22_2_1"/>
<dbReference type="Pfam" id="PF07690">
    <property type="entry name" value="MFS_1"/>
    <property type="match status" value="1"/>
</dbReference>
<feature type="transmembrane region" description="Helical" evidence="6">
    <location>
        <begin position="365"/>
        <end position="390"/>
    </location>
</feature>
<sequence length="512" mass="55255">MNRAVADAGETALPERPAGMENTTAVNDKLQDPPRALYGWRLHMSVLGLSLALMFSALETTIISTALTTIGMSFNNFAARNCLLFALVWFALFSGLCGGAQNMPLTTLIVFRALQGVGGSGIYAVVFVTIVDIVRVRPVLSPLQGAICSTGDWKWIFLLNVPGAALALAIVFFSLPGGDGHGFSTAHLRRLDVVGAFLSITCAVLLLYGLQTGGDEHPWSDAQVIATLTVGGFCILLFFGWEHWRMRRAAHSPIEPIFPLRLLVSKKVTLLLLAAFFQGCVFYASVINMPQLNQIVRQSSATMAGVRTLPILLPMTFSSFVSGVILSKTLRFAWHMLAAGSVLTALGVGLLIEVPFSSATLARNYGFEAILGVGMGFTMATFLILGRVIVQDRDNVVMIGSVNMMRTMGGCMALSSVQAILHSQLPRRLSFLPDDVVSDLIDAPTTVIKTLSAAEALEVRRRFNDVYRLSFIMVSALGGVAVLMSTLPLFLRKTKSTKRETCVVVGPEMSKA</sequence>
<feature type="transmembrane region" description="Helical" evidence="6">
    <location>
        <begin position="469"/>
        <end position="491"/>
    </location>
</feature>
<feature type="transmembrane region" description="Helical" evidence="6">
    <location>
        <begin position="193"/>
        <end position="210"/>
    </location>
</feature>
<evidence type="ECO:0000256" key="5">
    <source>
        <dbReference type="SAM" id="MobiDB-lite"/>
    </source>
</evidence>
<accession>F0XUJ5</accession>
<dbReference type="AlphaFoldDB" id="F0XUJ5"/>
<gene>
    <name evidence="7" type="ORF">CMQ_4381</name>
</gene>
<feature type="transmembrane region" description="Helical" evidence="6">
    <location>
        <begin position="46"/>
        <end position="70"/>
    </location>
</feature>
<comment type="subcellular location">
    <subcellularLocation>
        <location evidence="1">Membrane</location>
        <topology evidence="1">Multi-pass membrane protein</topology>
    </subcellularLocation>
</comment>
<feature type="transmembrane region" description="Helical" evidence="6">
    <location>
        <begin position="222"/>
        <end position="241"/>
    </location>
</feature>
<dbReference type="GO" id="GO:0022857">
    <property type="term" value="F:transmembrane transporter activity"/>
    <property type="evidence" value="ECO:0007669"/>
    <property type="project" value="InterPro"/>
</dbReference>
<dbReference type="PANTHER" id="PTHR23501">
    <property type="entry name" value="MAJOR FACILITATOR SUPERFAMILY"/>
    <property type="match status" value="1"/>
</dbReference>
<dbReference type="SUPFAM" id="SSF103473">
    <property type="entry name" value="MFS general substrate transporter"/>
    <property type="match status" value="1"/>
</dbReference>
<dbReference type="InParanoid" id="F0XUJ5"/>
<keyword evidence="8" id="KW-1185">Reference proteome</keyword>
<feature type="transmembrane region" description="Helical" evidence="6">
    <location>
        <begin position="268"/>
        <end position="287"/>
    </location>
</feature>
<evidence type="ECO:0000313" key="8">
    <source>
        <dbReference type="Proteomes" id="UP000007796"/>
    </source>
</evidence>
<feature type="transmembrane region" description="Helical" evidence="6">
    <location>
        <begin position="113"/>
        <end position="134"/>
    </location>
</feature>
<feature type="transmembrane region" description="Helical" evidence="6">
    <location>
        <begin position="82"/>
        <end position="101"/>
    </location>
</feature>
<evidence type="ECO:0000313" key="7">
    <source>
        <dbReference type="EMBL" id="EFW98529.1"/>
    </source>
</evidence>
<feature type="transmembrane region" description="Helical" evidence="6">
    <location>
        <begin position="308"/>
        <end position="326"/>
    </location>
</feature>
<protein>
    <submittedName>
        <fullName evidence="7">Major facilitator superfamily transporter multidrug resistance</fullName>
    </submittedName>
</protein>
<keyword evidence="2 6" id="KW-0812">Transmembrane</keyword>
<dbReference type="GO" id="GO:0005886">
    <property type="term" value="C:plasma membrane"/>
    <property type="evidence" value="ECO:0007669"/>
    <property type="project" value="TreeGrafter"/>
</dbReference>
<organism evidence="8">
    <name type="scientific">Grosmannia clavigera (strain kw1407 / UAMH 11150)</name>
    <name type="common">Blue stain fungus</name>
    <name type="synonym">Graphiocladiella clavigera</name>
    <dbReference type="NCBI Taxonomy" id="655863"/>
    <lineage>
        <taxon>Eukaryota</taxon>
        <taxon>Fungi</taxon>
        <taxon>Dikarya</taxon>
        <taxon>Ascomycota</taxon>
        <taxon>Pezizomycotina</taxon>
        <taxon>Sordariomycetes</taxon>
        <taxon>Sordariomycetidae</taxon>
        <taxon>Ophiostomatales</taxon>
        <taxon>Ophiostomataceae</taxon>
        <taxon>Leptographium</taxon>
    </lineage>
</organism>
<evidence type="ECO:0000256" key="1">
    <source>
        <dbReference type="ARBA" id="ARBA00004141"/>
    </source>
</evidence>
<dbReference type="GeneID" id="25977586"/>
<name>F0XUJ5_GROCL</name>
<feature type="region of interest" description="Disordered" evidence="5">
    <location>
        <begin position="1"/>
        <end position="26"/>
    </location>
</feature>
<dbReference type="OrthoDB" id="440553at2759"/>
<dbReference type="RefSeq" id="XP_014168012.1">
    <property type="nucleotide sequence ID" value="XM_014312537.1"/>
</dbReference>